<organism evidence="2">
    <name type="scientific">Phyllostachys edulis</name>
    <name type="common">Tortoise shell bamboo</name>
    <name type="synonym">Bambusa edulis</name>
    <dbReference type="NCBI Taxonomy" id="38705"/>
    <lineage>
        <taxon>Eukaryota</taxon>
        <taxon>Viridiplantae</taxon>
        <taxon>Streptophyta</taxon>
        <taxon>Embryophyta</taxon>
        <taxon>Tracheophyta</taxon>
        <taxon>Spermatophyta</taxon>
        <taxon>Magnoliopsida</taxon>
        <taxon>Liliopsida</taxon>
        <taxon>Poales</taxon>
        <taxon>Poaceae</taxon>
        <taxon>BOP clade</taxon>
        <taxon>Bambusoideae</taxon>
        <taxon>Arundinarodae</taxon>
        <taxon>Arundinarieae</taxon>
        <taxon>Arundinariinae</taxon>
        <taxon>Phyllostachys</taxon>
    </lineage>
</organism>
<dbReference type="EMBL" id="GQ252814">
    <property type="protein sequence ID" value="ADB85281.1"/>
    <property type="molecule type" value="Genomic_DNA"/>
</dbReference>
<feature type="compositionally biased region" description="Basic and acidic residues" evidence="1">
    <location>
        <begin position="65"/>
        <end position="80"/>
    </location>
</feature>
<evidence type="ECO:0000313" key="2">
    <source>
        <dbReference type="EMBL" id="ADB85281.1"/>
    </source>
</evidence>
<sequence>MAAGPAQEGRWRRRAAQPTQEGRREGGKRPRSETGVKGEEGGGGRGVADAEEGEGGGGRGAGLGREVEEAESRREEKVGVEGEASVEGDADVEGGVRLCLTRGCCIHGGCCGYLKLAGVVTGRARQSSVVRLHGSTFVVDHWSKEVEVACIKSVGEFR</sequence>
<feature type="compositionally biased region" description="Basic and acidic residues" evidence="1">
    <location>
        <begin position="21"/>
        <end position="42"/>
    </location>
</feature>
<dbReference type="AlphaFoldDB" id="D3IVE1"/>
<evidence type="ECO:0000256" key="1">
    <source>
        <dbReference type="SAM" id="MobiDB-lite"/>
    </source>
</evidence>
<accession>D3IVE1</accession>
<proteinExistence type="predicted"/>
<name>D3IVE1_PHYED</name>
<reference evidence="2" key="1">
    <citation type="journal article" date="2010" name="J. Integr. Plant Biol.">
        <title>Insights into the bamboo genome: syntenic relationships to rice and sorghum.</title>
        <authorList>
            <person name="Gui Y.J."/>
            <person name="Zhou Y."/>
            <person name="Wang Y."/>
            <person name="Wang S."/>
            <person name="Wang S.Y."/>
            <person name="Hu Y."/>
            <person name="Bo S.P."/>
            <person name="Chen H."/>
            <person name="Zhou C.P."/>
            <person name="Ma N.X."/>
            <person name="Zhang T.Z."/>
            <person name="Fan L.J."/>
        </authorList>
    </citation>
    <scope>NUCLEOTIDE SEQUENCE</scope>
    <source>
        <tissue evidence="2">Shoot</tissue>
    </source>
</reference>
<feature type="region of interest" description="Disordered" evidence="1">
    <location>
        <begin position="1"/>
        <end position="87"/>
    </location>
</feature>
<protein>
    <submittedName>
        <fullName evidence="2">Uncharacterized protein</fullName>
    </submittedName>
</protein>